<organism evidence="1 2">
    <name type="scientific">Algibacter mikhailovii</name>
    <dbReference type="NCBI Taxonomy" id="425498"/>
    <lineage>
        <taxon>Bacteria</taxon>
        <taxon>Pseudomonadati</taxon>
        <taxon>Bacteroidota</taxon>
        <taxon>Flavobacteriia</taxon>
        <taxon>Flavobacteriales</taxon>
        <taxon>Flavobacteriaceae</taxon>
        <taxon>Algibacter</taxon>
    </lineage>
</organism>
<sequence length="177" mass="20697">MAKQTQPSINLKLSEGLKTHVKLKARLKGKTVSKYIRELLADYLDGSLCIPEQAKQQRKTFVNSTAFLKLVVWMYSKKESSEIKETELELDGYIETLKKGQEHLPKTLVLELDKVLVDLLRIKMRKLKYVGFDFAKEYDKEKGFNFKILEQFIAEFEQPRSLDFKLPKSFKRGVFDK</sequence>
<name>A0A918RC89_9FLAO</name>
<protein>
    <submittedName>
        <fullName evidence="1">Uncharacterized protein</fullName>
    </submittedName>
</protein>
<keyword evidence="2" id="KW-1185">Reference proteome</keyword>
<dbReference type="RefSeq" id="WP_189362563.1">
    <property type="nucleotide sequence ID" value="NZ_BMWZ01000009.1"/>
</dbReference>
<dbReference type="EMBL" id="BMWZ01000009">
    <property type="protein sequence ID" value="GGZ92161.1"/>
    <property type="molecule type" value="Genomic_DNA"/>
</dbReference>
<dbReference type="AlphaFoldDB" id="A0A918RC89"/>
<reference evidence="1" key="2">
    <citation type="submission" date="2020-09" db="EMBL/GenBank/DDBJ databases">
        <authorList>
            <person name="Sun Q."/>
            <person name="Kim S."/>
        </authorList>
    </citation>
    <scope>NUCLEOTIDE SEQUENCE</scope>
    <source>
        <strain evidence="1">KCTC 12710</strain>
    </source>
</reference>
<evidence type="ECO:0000313" key="2">
    <source>
        <dbReference type="Proteomes" id="UP000636004"/>
    </source>
</evidence>
<proteinExistence type="predicted"/>
<dbReference type="Proteomes" id="UP000636004">
    <property type="component" value="Unassembled WGS sequence"/>
</dbReference>
<comment type="caution">
    <text evidence="1">The sequence shown here is derived from an EMBL/GenBank/DDBJ whole genome shotgun (WGS) entry which is preliminary data.</text>
</comment>
<evidence type="ECO:0000313" key="1">
    <source>
        <dbReference type="EMBL" id="GGZ92161.1"/>
    </source>
</evidence>
<gene>
    <name evidence="1" type="ORF">GCM10007028_33290</name>
</gene>
<accession>A0A918RC89</accession>
<reference evidence="1" key="1">
    <citation type="journal article" date="2014" name="Int. J. Syst. Evol. Microbiol.">
        <title>Complete genome sequence of Corynebacterium casei LMG S-19264T (=DSM 44701T), isolated from a smear-ripened cheese.</title>
        <authorList>
            <consortium name="US DOE Joint Genome Institute (JGI-PGF)"/>
            <person name="Walter F."/>
            <person name="Albersmeier A."/>
            <person name="Kalinowski J."/>
            <person name="Ruckert C."/>
        </authorList>
    </citation>
    <scope>NUCLEOTIDE SEQUENCE</scope>
    <source>
        <strain evidence="1">KCTC 12710</strain>
    </source>
</reference>